<dbReference type="GeneID" id="28835944"/>
<evidence type="ECO:0000313" key="3">
    <source>
        <dbReference type="EMBL" id="OBT99276.1"/>
    </source>
</evidence>
<dbReference type="RefSeq" id="XP_018133009.1">
    <property type="nucleotide sequence ID" value="XM_018272066.2"/>
</dbReference>
<sequence>MPLTVLTDADVCQVLESLTIDDAHALQKSLRKALHEYSTGTQGEAACAMHQPERTAMVAPSGKTTLFMPSTSSSGIGMKVVTLATPGATGPTAATADMTPHGALTIMSSNGTPTGFLNAEEVTAFRTALCSSLLFCRRKSFKSITVFGAGRQAFWHIRLALILRGSSLKTVNIISRTFSDRVRDLLKTLYSIDPAIKQREGWENVKFSILTPGYGEYARLLKEQLRAADVIITTVPSTTPLFDHTILTSTEGRRRGRLIIAIGSYKPHMIEIPVELFQQAVKPHEHRHYHKHASEGGVVVVDTLTGCLKEAGEIIQSGLSPNQLVEVGELVMLEGQLAGDSSDDHEVDADGKQIDLDSLRRELSDISSSGEGSMHAVMREGSDLSTVSTESTGRKSMDSARSSKSSSRKSLGPGSIGSKIRSLSMDNRKVKSKDDAMATWLGEGNVVYKCVGMGLMDLVVGGGLITLAREKGVGTTIPNF</sequence>
<dbReference type="SUPFAM" id="SSF51735">
    <property type="entry name" value="NAD(P)-binding Rossmann-fold domains"/>
    <property type="match status" value="1"/>
</dbReference>
<evidence type="ECO:0000313" key="4">
    <source>
        <dbReference type="Proteomes" id="UP000091956"/>
    </source>
</evidence>
<dbReference type="EMBL" id="KV460213">
    <property type="protein sequence ID" value="OBT99276.1"/>
    <property type="molecule type" value="Genomic_DNA"/>
</dbReference>
<dbReference type="Gene3D" id="3.40.50.720">
    <property type="entry name" value="NAD(P)-binding Rossmann-like Domain"/>
    <property type="match status" value="1"/>
</dbReference>
<organism evidence="3 4">
    <name type="scientific">Pseudogymnoascus verrucosus</name>
    <dbReference type="NCBI Taxonomy" id="342668"/>
    <lineage>
        <taxon>Eukaryota</taxon>
        <taxon>Fungi</taxon>
        <taxon>Dikarya</taxon>
        <taxon>Ascomycota</taxon>
        <taxon>Pezizomycotina</taxon>
        <taxon>Leotiomycetes</taxon>
        <taxon>Thelebolales</taxon>
        <taxon>Thelebolaceae</taxon>
        <taxon>Pseudogymnoascus</taxon>
    </lineage>
</organism>
<evidence type="ECO:0000256" key="1">
    <source>
        <dbReference type="ARBA" id="ARBA00008903"/>
    </source>
</evidence>
<feature type="compositionally biased region" description="Low complexity" evidence="2">
    <location>
        <begin position="399"/>
        <end position="410"/>
    </location>
</feature>
<dbReference type="OrthoDB" id="41492at2759"/>
<reference evidence="3 4" key="1">
    <citation type="submission" date="2016-03" db="EMBL/GenBank/DDBJ databases">
        <title>Comparative genomics of Pseudogymnoascus destructans, the fungus causing white-nose syndrome of bats.</title>
        <authorList>
            <person name="Palmer J.M."/>
            <person name="Drees K.P."/>
            <person name="Foster J.T."/>
            <person name="Lindner D.L."/>
        </authorList>
    </citation>
    <scope>NUCLEOTIDE SEQUENCE [LARGE SCALE GENOMIC DNA]</scope>
    <source>
        <strain evidence="3 4">UAMH 10579</strain>
    </source>
</reference>
<dbReference type="PANTHER" id="PTHR13812">
    <property type="entry name" value="KETIMINE REDUCTASE MU-CRYSTALLIN"/>
    <property type="match status" value="1"/>
</dbReference>
<feature type="region of interest" description="Disordered" evidence="2">
    <location>
        <begin position="365"/>
        <end position="428"/>
    </location>
</feature>
<dbReference type="GO" id="GO:0005737">
    <property type="term" value="C:cytoplasm"/>
    <property type="evidence" value="ECO:0007669"/>
    <property type="project" value="TreeGrafter"/>
</dbReference>
<dbReference type="AlphaFoldDB" id="A0A1B8GTX3"/>
<dbReference type="Gene3D" id="3.30.1780.10">
    <property type="entry name" value="ornithine cyclodeaminase, domain 1"/>
    <property type="match status" value="1"/>
</dbReference>
<proteinExistence type="inferred from homology"/>
<dbReference type="InterPro" id="IPR003462">
    <property type="entry name" value="ODC_Mu_crystall"/>
</dbReference>
<accession>A0A1B8GTX3</accession>
<dbReference type="InterPro" id="IPR036291">
    <property type="entry name" value="NAD(P)-bd_dom_sf"/>
</dbReference>
<keyword evidence="4" id="KW-1185">Reference proteome</keyword>
<gene>
    <name evidence="3" type="ORF">VE01_02558</name>
</gene>
<dbReference type="STRING" id="342668.A0A1B8GTX3"/>
<comment type="similarity">
    <text evidence="1">Belongs to the ornithine cyclodeaminase/mu-crystallin family.</text>
</comment>
<dbReference type="Proteomes" id="UP000091956">
    <property type="component" value="Unassembled WGS sequence"/>
</dbReference>
<dbReference type="FunFam" id="3.40.50.720:FF:000577">
    <property type="entry name" value="Proline utilization protein PrnX, putative"/>
    <property type="match status" value="1"/>
</dbReference>
<protein>
    <submittedName>
        <fullName evidence="3">Uncharacterized protein</fullName>
    </submittedName>
</protein>
<name>A0A1B8GTX3_9PEZI</name>
<evidence type="ECO:0000256" key="2">
    <source>
        <dbReference type="SAM" id="MobiDB-lite"/>
    </source>
</evidence>
<dbReference type="InterPro" id="IPR023401">
    <property type="entry name" value="ODC_N"/>
</dbReference>
<reference evidence="4" key="2">
    <citation type="journal article" date="2018" name="Nat. Commun.">
        <title>Extreme sensitivity to ultraviolet light in the fungal pathogen causing white-nose syndrome of bats.</title>
        <authorList>
            <person name="Palmer J.M."/>
            <person name="Drees K.P."/>
            <person name="Foster J.T."/>
            <person name="Lindner D.L."/>
        </authorList>
    </citation>
    <scope>NUCLEOTIDE SEQUENCE [LARGE SCALE GENOMIC DNA]</scope>
    <source>
        <strain evidence="4">UAMH 10579</strain>
    </source>
</reference>
<dbReference type="PANTHER" id="PTHR13812:SF19">
    <property type="entry name" value="KETIMINE REDUCTASE MU-CRYSTALLIN"/>
    <property type="match status" value="1"/>
</dbReference>